<name>A0A9N6ZG07_9CRUS</name>
<accession>A0A9N6ZG07</accession>
<evidence type="ECO:0000256" key="7">
    <source>
        <dbReference type="ARBA" id="ARBA00044064"/>
    </source>
</evidence>
<comment type="catalytic activity">
    <reaction evidence="6">
        <text>a 1,3-diacyl-sn-glycerol + H2O = a 1-acyl-sn-glycerol + a fatty acid + H(+)</text>
        <dbReference type="Rhea" id="RHEA:38503"/>
        <dbReference type="ChEBI" id="CHEBI:15377"/>
        <dbReference type="ChEBI" id="CHEBI:15378"/>
        <dbReference type="ChEBI" id="CHEBI:28868"/>
        <dbReference type="ChEBI" id="CHEBI:64683"/>
        <dbReference type="ChEBI" id="CHEBI:77272"/>
    </reaction>
</comment>
<dbReference type="Pfam" id="PF00561">
    <property type="entry name" value="Abhydrolase_1"/>
    <property type="match status" value="1"/>
</dbReference>
<reference evidence="13" key="1">
    <citation type="submission" date="2021-04" db="EMBL/GenBank/DDBJ databases">
        <authorList>
            <person name="Cornetti L."/>
        </authorList>
    </citation>
    <scope>NUCLEOTIDE SEQUENCE</scope>
</reference>
<dbReference type="FunFam" id="3.40.50.1820:FF:000039">
    <property type="entry name" value="Esterase ybfF"/>
    <property type="match status" value="1"/>
</dbReference>
<evidence type="ECO:0000256" key="1">
    <source>
        <dbReference type="ARBA" id="ARBA00008645"/>
    </source>
</evidence>
<dbReference type="EMBL" id="OC988935">
    <property type="protein sequence ID" value="CAG4645590.1"/>
    <property type="molecule type" value="Genomic_DNA"/>
</dbReference>
<comment type="similarity">
    <text evidence="1">Belongs to the AB hydrolase superfamily.</text>
</comment>
<evidence type="ECO:0000256" key="6">
    <source>
        <dbReference type="ARBA" id="ARBA00043742"/>
    </source>
</evidence>
<dbReference type="GO" id="GO:0052689">
    <property type="term" value="F:carboxylic ester hydrolase activity"/>
    <property type="evidence" value="ECO:0007669"/>
    <property type="project" value="TreeGrafter"/>
</dbReference>
<dbReference type="EC" id="3.1.1.116" evidence="3"/>
<comment type="catalytic activity">
    <reaction evidence="11">
        <text>1-octadecanoyl-2-(5Z,8Z,11Z,14Z-eicosatetraenoyl)-sn-glycerol + H2O = 2-(5Z,8Z,11Z,14Z-eicosatetraenoyl)-glycerol + octadecanoate + H(+)</text>
        <dbReference type="Rhea" id="RHEA:38507"/>
        <dbReference type="ChEBI" id="CHEBI:15377"/>
        <dbReference type="ChEBI" id="CHEBI:15378"/>
        <dbReference type="ChEBI" id="CHEBI:25629"/>
        <dbReference type="ChEBI" id="CHEBI:52392"/>
        <dbReference type="ChEBI" id="CHEBI:75728"/>
    </reaction>
</comment>
<evidence type="ECO:0000256" key="9">
    <source>
        <dbReference type="ARBA" id="ARBA00048504"/>
    </source>
</evidence>
<evidence type="ECO:0000256" key="8">
    <source>
        <dbReference type="ARBA" id="ARBA00048283"/>
    </source>
</evidence>
<evidence type="ECO:0000259" key="12">
    <source>
        <dbReference type="Pfam" id="PF00561"/>
    </source>
</evidence>
<comment type="catalytic activity">
    <reaction evidence="10">
        <text>1-octadecanoyl-2-(9Z-octadecenoyl)-sn-glycerol + H2O = 2-(9Z-octadecenoyl)-glycerol + octadecanoate + H(+)</text>
        <dbReference type="Rhea" id="RHEA:77103"/>
        <dbReference type="ChEBI" id="CHEBI:15377"/>
        <dbReference type="ChEBI" id="CHEBI:15378"/>
        <dbReference type="ChEBI" id="CHEBI:25629"/>
        <dbReference type="ChEBI" id="CHEBI:73990"/>
        <dbReference type="ChEBI" id="CHEBI:75468"/>
    </reaction>
</comment>
<evidence type="ECO:0000256" key="4">
    <source>
        <dbReference type="ARBA" id="ARBA00042703"/>
    </source>
</evidence>
<evidence type="ECO:0000256" key="11">
    <source>
        <dbReference type="ARBA" id="ARBA00048919"/>
    </source>
</evidence>
<evidence type="ECO:0000313" key="13">
    <source>
        <dbReference type="EMBL" id="CAG4645590.1"/>
    </source>
</evidence>
<evidence type="ECO:0000256" key="3">
    <source>
        <dbReference type="ARBA" id="ARBA00026104"/>
    </source>
</evidence>
<dbReference type="PANTHER" id="PTHR46118">
    <property type="entry name" value="PROTEIN ABHD11"/>
    <property type="match status" value="1"/>
</dbReference>
<dbReference type="PRINTS" id="PR00111">
    <property type="entry name" value="ABHYDROLASE"/>
</dbReference>
<keyword evidence="2" id="KW-0378">Hydrolase</keyword>
<dbReference type="InterPro" id="IPR029058">
    <property type="entry name" value="AB_hydrolase_fold"/>
</dbReference>
<sequence length="304" mass="34140">MKLSSSFLRVLTGHSSKSIRSLHCSRVRSLKMAYSSYESTNPEVISSLPPLVIMHGLLGTRSNWNSLAKAIHAQTGRKVITVDARNHGDSPHSDEMNYEVLASDIEELLVDLQIPKATVIGHSMGGRAAMALALSNPSVVDSLIVVDVSPVNISPELRNLHTYFRAMKSFKIDPNLPRSSARKMADQHLEPVVQNFMIRQFLLTNLVEDQGGFKWRVNLDVLEKSLDEIAKFPKYSTKFEEDTLFIGGEKSDYIRYEDHTPIRQLFPKATFTYIAGAGHWVHSEKPYEFLGTVIPFLQAQKARS</sequence>
<evidence type="ECO:0000256" key="10">
    <source>
        <dbReference type="ARBA" id="ARBA00048513"/>
    </source>
</evidence>
<proteinExistence type="inferred from homology"/>
<comment type="catalytic activity">
    <reaction evidence="5">
        <text>a 1,2-diacyl-sn-glycerol + H2O = a 2-acylglycerol + a fatty acid + H(+)</text>
        <dbReference type="Rhea" id="RHEA:33275"/>
        <dbReference type="ChEBI" id="CHEBI:15377"/>
        <dbReference type="ChEBI" id="CHEBI:15378"/>
        <dbReference type="ChEBI" id="CHEBI:17389"/>
        <dbReference type="ChEBI" id="CHEBI:17815"/>
        <dbReference type="ChEBI" id="CHEBI:28868"/>
        <dbReference type="EC" id="3.1.1.116"/>
    </reaction>
</comment>
<feature type="domain" description="AB hydrolase-1" evidence="12">
    <location>
        <begin position="49"/>
        <end position="286"/>
    </location>
</feature>
<dbReference type="Gene3D" id="3.40.50.1820">
    <property type="entry name" value="alpha/beta hydrolase"/>
    <property type="match status" value="1"/>
</dbReference>
<dbReference type="AlphaFoldDB" id="A0A9N6ZG07"/>
<protein>
    <recommendedName>
        <fullName evidence="7">sn-1-specific diacylglycerol lipase ABHD11</fullName>
        <ecNumber evidence="3">3.1.1.116</ecNumber>
    </recommendedName>
    <alternativeName>
        <fullName evidence="4">Alpha/beta hydrolase domain-containing protein 11</fullName>
    </alternativeName>
</protein>
<evidence type="ECO:0000256" key="2">
    <source>
        <dbReference type="ARBA" id="ARBA00022801"/>
    </source>
</evidence>
<dbReference type="InterPro" id="IPR000073">
    <property type="entry name" value="AB_hydrolase_1"/>
</dbReference>
<dbReference type="SUPFAM" id="SSF53474">
    <property type="entry name" value="alpha/beta-Hydrolases"/>
    <property type="match status" value="1"/>
</dbReference>
<dbReference type="PANTHER" id="PTHR46118:SF4">
    <property type="entry name" value="PROTEIN ABHD11"/>
    <property type="match status" value="1"/>
</dbReference>
<evidence type="ECO:0000256" key="5">
    <source>
        <dbReference type="ARBA" id="ARBA00043667"/>
    </source>
</evidence>
<comment type="catalytic activity">
    <reaction evidence="8">
        <text>1-octadecanoyl-2-(4Z,7Z,10Z,13Z,16Z,19Z-docosahexaenoyl)-sn-glycerol + H2O = 2-(4Z,7Z,10Z,13Z,16Z,19Z-docosahexaenoyl)-glycerol + octadecanoate + H(+)</text>
        <dbReference type="Rhea" id="RHEA:77107"/>
        <dbReference type="ChEBI" id="CHEBI:15377"/>
        <dbReference type="ChEBI" id="CHEBI:15378"/>
        <dbReference type="ChEBI" id="CHEBI:25629"/>
        <dbReference type="ChEBI" id="CHEBI:77129"/>
        <dbReference type="ChEBI" id="CHEBI:186738"/>
    </reaction>
</comment>
<organism evidence="13">
    <name type="scientific">Lynceus sp. MCZ IZ 141354</name>
    <dbReference type="NCBI Taxonomy" id="1930659"/>
    <lineage>
        <taxon>Eukaryota</taxon>
        <taxon>Metazoa</taxon>
        <taxon>Ecdysozoa</taxon>
        <taxon>Arthropoda</taxon>
        <taxon>Crustacea</taxon>
        <taxon>Branchiopoda</taxon>
        <taxon>Diplostraca</taxon>
        <taxon>Laevicaudata</taxon>
        <taxon>Lynceidae</taxon>
        <taxon>Lynceus</taxon>
    </lineage>
</organism>
<dbReference type="GO" id="GO:0005739">
    <property type="term" value="C:mitochondrion"/>
    <property type="evidence" value="ECO:0007669"/>
    <property type="project" value="TreeGrafter"/>
</dbReference>
<comment type="catalytic activity">
    <reaction evidence="9">
        <text>1,2-didecanoylglycerol + H2O = decanoylglycerol + decanoate + H(+)</text>
        <dbReference type="Rhea" id="RHEA:48596"/>
        <dbReference type="ChEBI" id="CHEBI:11152"/>
        <dbReference type="ChEBI" id="CHEBI:15377"/>
        <dbReference type="ChEBI" id="CHEBI:15378"/>
        <dbReference type="ChEBI" id="CHEBI:27689"/>
        <dbReference type="ChEBI" id="CHEBI:90605"/>
    </reaction>
</comment>
<gene>
    <name evidence="13" type="primary">EOG090X07NZ</name>
</gene>